<proteinExistence type="predicted"/>
<dbReference type="InterPro" id="IPR025533">
    <property type="entry name" value="DUF4419"/>
</dbReference>
<dbReference type="Pfam" id="PF14388">
    <property type="entry name" value="DUF4419"/>
    <property type="match status" value="1"/>
</dbReference>
<evidence type="ECO:0000256" key="1">
    <source>
        <dbReference type="SAM" id="MobiDB-lite"/>
    </source>
</evidence>
<feature type="region of interest" description="Disordered" evidence="1">
    <location>
        <begin position="358"/>
        <end position="377"/>
    </location>
</feature>
<dbReference type="Proteomes" id="UP000663844">
    <property type="component" value="Unassembled WGS sequence"/>
</dbReference>
<dbReference type="PANTHER" id="PTHR31252:SF11">
    <property type="entry name" value="DUF4419 DOMAIN-CONTAINING PROTEIN"/>
    <property type="match status" value="1"/>
</dbReference>
<protein>
    <submittedName>
        <fullName evidence="2">Uncharacterized protein</fullName>
    </submittedName>
</protein>
<accession>A0A819CJB1</accession>
<comment type="caution">
    <text evidence="2">The sequence shown here is derived from an EMBL/GenBank/DDBJ whole genome shotgun (WGS) entry which is preliminary data.</text>
</comment>
<reference evidence="2" key="1">
    <citation type="submission" date="2021-02" db="EMBL/GenBank/DDBJ databases">
        <authorList>
            <person name="Nowell W R."/>
        </authorList>
    </citation>
    <scope>NUCLEOTIDE SEQUENCE</scope>
</reference>
<evidence type="ECO:0000313" key="2">
    <source>
        <dbReference type="EMBL" id="CAF3818952.1"/>
    </source>
</evidence>
<organism evidence="2 3">
    <name type="scientific">Adineta steineri</name>
    <dbReference type="NCBI Taxonomy" id="433720"/>
    <lineage>
        <taxon>Eukaryota</taxon>
        <taxon>Metazoa</taxon>
        <taxon>Spiralia</taxon>
        <taxon>Gnathifera</taxon>
        <taxon>Rotifera</taxon>
        <taxon>Eurotatoria</taxon>
        <taxon>Bdelloidea</taxon>
        <taxon>Adinetida</taxon>
        <taxon>Adinetidae</taxon>
        <taxon>Adineta</taxon>
    </lineage>
</organism>
<name>A0A819CJB1_9BILA</name>
<gene>
    <name evidence="2" type="ORF">OXD698_LOCUS19318</name>
</gene>
<dbReference type="EMBL" id="CAJOAZ010001468">
    <property type="protein sequence ID" value="CAF3818952.1"/>
    <property type="molecule type" value="Genomic_DNA"/>
</dbReference>
<dbReference type="PANTHER" id="PTHR31252">
    <property type="entry name" value="DUF4419 DOMAIN-CONTAINING PROTEIN"/>
    <property type="match status" value="1"/>
</dbReference>
<evidence type="ECO:0000313" key="3">
    <source>
        <dbReference type="Proteomes" id="UP000663844"/>
    </source>
</evidence>
<dbReference type="AlphaFoldDB" id="A0A819CJB1"/>
<sequence length="377" mass="43265">MQIKRDKILPPLGTNINTRATFGCVKIEFQSVQPQLYVERYWLGKVEENRDIIDESFKNYSSLYTIANGPHTETSSNAVLQAFVSAYNQHHDIVLSPDDMWMVVCMKFAEYVNKNSEQLRSLFVEHEEGKIKLTVQDFQGENQWDHFFNAMKVEIAKNVKSDVCRVLTADFTTTGKVESILSTACIMHAFKPYFDFRRMMCICGIRQVHFMGTLADWQSLYAKTQQLQSFSNGEFRTYIEGVLPIFKEFIQTYQGNVNNEFWIKICDITRDMGLDYGGGGSGKLITGWILQLFGLKTGDIRDPNDIKLPNIRVPIKLEDEKSGKVTQCYIVGGFHGIYSTENRHKPVMSLSVIRETKPSMSKEEMSAKDKDGDYDYI</sequence>